<organism evidence="1 2">
    <name type="scientific">Mucuna pruriens</name>
    <name type="common">Velvet bean</name>
    <name type="synonym">Dolichos pruriens</name>
    <dbReference type="NCBI Taxonomy" id="157652"/>
    <lineage>
        <taxon>Eukaryota</taxon>
        <taxon>Viridiplantae</taxon>
        <taxon>Streptophyta</taxon>
        <taxon>Embryophyta</taxon>
        <taxon>Tracheophyta</taxon>
        <taxon>Spermatophyta</taxon>
        <taxon>Magnoliopsida</taxon>
        <taxon>eudicotyledons</taxon>
        <taxon>Gunneridae</taxon>
        <taxon>Pentapetalae</taxon>
        <taxon>rosids</taxon>
        <taxon>fabids</taxon>
        <taxon>Fabales</taxon>
        <taxon>Fabaceae</taxon>
        <taxon>Papilionoideae</taxon>
        <taxon>50 kb inversion clade</taxon>
        <taxon>NPAAA clade</taxon>
        <taxon>indigoferoid/millettioid clade</taxon>
        <taxon>Phaseoleae</taxon>
        <taxon>Mucuna</taxon>
    </lineage>
</organism>
<reference evidence="1" key="1">
    <citation type="submission" date="2018-05" db="EMBL/GenBank/DDBJ databases">
        <title>Draft genome of Mucuna pruriens seed.</title>
        <authorList>
            <person name="Nnadi N.E."/>
            <person name="Vos R."/>
            <person name="Hasami M.H."/>
            <person name="Devisetty U.K."/>
            <person name="Aguiy J.C."/>
        </authorList>
    </citation>
    <scope>NUCLEOTIDE SEQUENCE [LARGE SCALE GENOMIC DNA]</scope>
    <source>
        <strain evidence="1">JCA_2017</strain>
    </source>
</reference>
<gene>
    <name evidence="1" type="ORF">CR513_39428</name>
</gene>
<keyword evidence="2" id="KW-1185">Reference proteome</keyword>
<feature type="non-terminal residue" evidence="1">
    <location>
        <position position="1"/>
    </location>
</feature>
<accession>A0A371FP78</accession>
<evidence type="ECO:0000313" key="1">
    <source>
        <dbReference type="EMBL" id="RDX80071.1"/>
    </source>
</evidence>
<proteinExistence type="predicted"/>
<evidence type="ECO:0008006" key="3">
    <source>
        <dbReference type="Google" id="ProtNLM"/>
    </source>
</evidence>
<dbReference type="AlphaFoldDB" id="A0A371FP78"/>
<comment type="caution">
    <text evidence="1">The sequence shown here is derived from an EMBL/GenBank/DDBJ whole genome shotgun (WGS) entry which is preliminary data.</text>
</comment>
<dbReference type="EMBL" id="QJKJ01008335">
    <property type="protein sequence ID" value="RDX80071.1"/>
    <property type="molecule type" value="Genomic_DNA"/>
</dbReference>
<protein>
    <recommendedName>
        <fullName evidence="3">Reverse transcriptase RNase H-like domain-containing protein</fullName>
    </recommendedName>
</protein>
<sequence>MAAVLLVVQKWRHYLLGRPFALHKDQMSLKFLADQRGAAEMDLQAVGIKYNPGIENKEADTFSQRLQFSARVCQVCTEMAGYYLSCGGYGGRTGMETWELERTRPLECLDINTRRNILLLSFGASPPVLKPIIHISLRNLAMLAELSSDVLDLFLAGSPSPLIKYPLQKLKLHSRWSPPLPRSYFVPTRPQQWITIHISQSNP</sequence>
<evidence type="ECO:0000313" key="2">
    <source>
        <dbReference type="Proteomes" id="UP000257109"/>
    </source>
</evidence>
<dbReference type="Proteomes" id="UP000257109">
    <property type="component" value="Unassembled WGS sequence"/>
</dbReference>
<dbReference type="OrthoDB" id="1430630at2759"/>
<name>A0A371FP78_MUCPR</name>